<feature type="chain" id="PRO_5002782627" description="Secreted protein" evidence="1">
    <location>
        <begin position="18"/>
        <end position="127"/>
    </location>
</feature>
<evidence type="ECO:0000313" key="2">
    <source>
        <dbReference type="EMBL" id="EDU41472.1"/>
    </source>
</evidence>
<dbReference type="KEGG" id="ptrr:6339863"/>
<dbReference type="InParanoid" id="B2VTY9"/>
<sequence length="127" mass="14208">MAMMLLLLMLLVAKTSNKGGRRHCDMAGDFASRHHRAGVCVHKVHHSNHLVMCRTHLPILISTHALGNLMFKTVSHLYRGTFVARAFFRQFARKDLVCRCRAVTTTYLGTDASVASRAARMLPVTAF</sequence>
<feature type="signal peptide" evidence="1">
    <location>
        <begin position="1"/>
        <end position="17"/>
    </location>
</feature>
<name>B2VTY9_PYRTR</name>
<keyword evidence="1" id="KW-0732">Signal</keyword>
<dbReference type="AlphaFoldDB" id="B2VTY9"/>
<evidence type="ECO:0000313" key="3">
    <source>
        <dbReference type="Proteomes" id="UP000001471"/>
    </source>
</evidence>
<organism evidence="2 3">
    <name type="scientific">Pyrenophora tritici-repentis (strain Pt-1C-BFP)</name>
    <name type="common">Wheat tan spot fungus</name>
    <name type="synonym">Drechslera tritici-repentis</name>
    <dbReference type="NCBI Taxonomy" id="426418"/>
    <lineage>
        <taxon>Eukaryota</taxon>
        <taxon>Fungi</taxon>
        <taxon>Dikarya</taxon>
        <taxon>Ascomycota</taxon>
        <taxon>Pezizomycotina</taxon>
        <taxon>Dothideomycetes</taxon>
        <taxon>Pleosporomycetidae</taxon>
        <taxon>Pleosporales</taxon>
        <taxon>Pleosporineae</taxon>
        <taxon>Pleosporaceae</taxon>
        <taxon>Pyrenophora</taxon>
    </lineage>
</organism>
<dbReference type="GeneID" id="6339863"/>
<gene>
    <name evidence="2" type="ORF">PTRG_02034</name>
</gene>
<dbReference type="HOGENOM" id="CLU_1971630_0_0_1"/>
<dbReference type="Proteomes" id="UP000001471">
    <property type="component" value="Unassembled WGS sequence"/>
</dbReference>
<proteinExistence type="predicted"/>
<dbReference type="EMBL" id="DS231615">
    <property type="protein sequence ID" value="EDU41472.1"/>
    <property type="molecule type" value="Genomic_DNA"/>
</dbReference>
<reference evidence="3" key="1">
    <citation type="journal article" date="2013" name="G3 (Bethesda)">
        <title>Comparative genomics of a plant-pathogenic fungus, Pyrenophora tritici-repentis, reveals transduplication and the impact of repeat elements on pathogenicity and population divergence.</title>
        <authorList>
            <person name="Manning V.A."/>
            <person name="Pandelova I."/>
            <person name="Dhillon B."/>
            <person name="Wilhelm L.J."/>
            <person name="Goodwin S.B."/>
            <person name="Berlin A.M."/>
            <person name="Figueroa M."/>
            <person name="Freitag M."/>
            <person name="Hane J.K."/>
            <person name="Henrissat B."/>
            <person name="Holman W.H."/>
            <person name="Kodira C.D."/>
            <person name="Martin J."/>
            <person name="Oliver R.P."/>
            <person name="Robbertse B."/>
            <person name="Schackwitz W."/>
            <person name="Schwartz D.C."/>
            <person name="Spatafora J.W."/>
            <person name="Turgeon B.G."/>
            <person name="Yandava C."/>
            <person name="Young S."/>
            <person name="Zhou S."/>
            <person name="Zeng Q."/>
            <person name="Grigoriev I.V."/>
            <person name="Ma L.-J."/>
            <person name="Ciuffetti L.M."/>
        </authorList>
    </citation>
    <scope>NUCLEOTIDE SEQUENCE [LARGE SCALE GENOMIC DNA]</scope>
    <source>
        <strain evidence="3">Pt-1C-BFP</strain>
    </source>
</reference>
<evidence type="ECO:0000256" key="1">
    <source>
        <dbReference type="SAM" id="SignalP"/>
    </source>
</evidence>
<dbReference type="RefSeq" id="XP_001932367.2">
    <property type="nucleotide sequence ID" value="XM_001932332.2"/>
</dbReference>
<accession>B2VTY9</accession>
<protein>
    <recommendedName>
        <fullName evidence="4">Secreted protein</fullName>
    </recommendedName>
</protein>
<evidence type="ECO:0008006" key="4">
    <source>
        <dbReference type="Google" id="ProtNLM"/>
    </source>
</evidence>